<comment type="caution">
    <text evidence="1">The sequence shown here is derived from an EMBL/GenBank/DDBJ whole genome shotgun (WGS) entry which is preliminary data.</text>
</comment>
<dbReference type="AlphaFoldDB" id="A0AB37B0Z0"/>
<name>A0AB37B0Z0_9BURK</name>
<proteinExistence type="predicted"/>
<gene>
    <name evidence="1" type="ORF">C6P99_01890</name>
</gene>
<evidence type="ECO:0000313" key="1">
    <source>
        <dbReference type="EMBL" id="PRE55628.1"/>
    </source>
</evidence>
<accession>A0AB37B0Z0</accession>
<dbReference type="Proteomes" id="UP000237811">
    <property type="component" value="Unassembled WGS sequence"/>
</dbReference>
<dbReference type="EMBL" id="PVFR01000007">
    <property type="protein sequence ID" value="PRE55628.1"/>
    <property type="molecule type" value="Genomic_DNA"/>
</dbReference>
<reference evidence="1 2" key="1">
    <citation type="submission" date="2018-03" db="EMBL/GenBank/DDBJ databases">
        <authorList>
            <person name="Nguyen K."/>
            <person name="Fouts D."/>
            <person name="Sutton G."/>
        </authorList>
    </citation>
    <scope>NUCLEOTIDE SEQUENCE [LARGE SCALE GENOMIC DNA]</scope>
    <source>
        <strain evidence="1 2">AU14328</strain>
    </source>
</reference>
<evidence type="ECO:0000313" key="2">
    <source>
        <dbReference type="Proteomes" id="UP000237811"/>
    </source>
</evidence>
<organism evidence="1 2">
    <name type="scientific">Burkholderia multivorans</name>
    <dbReference type="NCBI Taxonomy" id="87883"/>
    <lineage>
        <taxon>Bacteria</taxon>
        <taxon>Pseudomonadati</taxon>
        <taxon>Pseudomonadota</taxon>
        <taxon>Betaproteobacteria</taxon>
        <taxon>Burkholderiales</taxon>
        <taxon>Burkholderiaceae</taxon>
        <taxon>Burkholderia</taxon>
        <taxon>Burkholderia cepacia complex</taxon>
    </lineage>
</organism>
<protein>
    <submittedName>
        <fullName evidence="1">Uncharacterized protein</fullName>
    </submittedName>
</protein>
<sequence length="108" mass="11784">MHQVLDLPCAPDGEQPNIAISAGYAAKRPQRVIEAVALEDVEQGDFSVMPKEDVAFSALILLGERLPLERANELVVAVVARARFAKRIERDGKARGGGIRVGCHRRIL</sequence>